<reference evidence="4" key="1">
    <citation type="submission" date="2019-06" db="EMBL/GenBank/DDBJ databases">
        <title>Gordonia isolated from sludge of a wastewater treatment plant.</title>
        <authorList>
            <person name="Tamura T."/>
            <person name="Aoyama K."/>
            <person name="Kang Y."/>
            <person name="Saito S."/>
            <person name="Akiyama N."/>
            <person name="Yazawa K."/>
            <person name="Gonoi T."/>
            <person name="Mikami Y."/>
        </authorList>
    </citation>
    <scope>NUCLEOTIDE SEQUENCE [LARGE SCALE GENOMIC DNA]</scope>
    <source>
        <strain evidence="4">NBRC 107697</strain>
    </source>
</reference>
<dbReference type="Pfam" id="PF13810">
    <property type="entry name" value="DUF4185"/>
    <property type="match status" value="1"/>
</dbReference>
<dbReference type="AlphaFoldDB" id="A0A7I9V229"/>
<organism evidence="3 4">
    <name type="scientific">Gordonia crocea</name>
    <dbReference type="NCBI Taxonomy" id="589162"/>
    <lineage>
        <taxon>Bacteria</taxon>
        <taxon>Bacillati</taxon>
        <taxon>Actinomycetota</taxon>
        <taxon>Actinomycetes</taxon>
        <taxon>Mycobacteriales</taxon>
        <taxon>Gordoniaceae</taxon>
        <taxon>Gordonia</taxon>
    </lineage>
</organism>
<feature type="domain" description="DUF4185" evidence="2">
    <location>
        <begin position="50"/>
        <end position="348"/>
    </location>
</feature>
<feature type="signal peptide" evidence="1">
    <location>
        <begin position="1"/>
        <end position="26"/>
    </location>
</feature>
<keyword evidence="1" id="KW-0732">Signal</keyword>
<dbReference type="OrthoDB" id="284233at2"/>
<dbReference type="RefSeq" id="WP_161928555.1">
    <property type="nucleotide sequence ID" value="NZ_BJOU01000017.1"/>
</dbReference>
<evidence type="ECO:0000259" key="2">
    <source>
        <dbReference type="Pfam" id="PF13810"/>
    </source>
</evidence>
<comment type="caution">
    <text evidence="3">The sequence shown here is derived from an EMBL/GenBank/DDBJ whole genome shotgun (WGS) entry which is preliminary data.</text>
</comment>
<dbReference type="InterPro" id="IPR006311">
    <property type="entry name" value="TAT_signal"/>
</dbReference>
<dbReference type="EMBL" id="BJOU01000017">
    <property type="protein sequence ID" value="GED99256.1"/>
    <property type="molecule type" value="Genomic_DNA"/>
</dbReference>
<name>A0A7I9V229_9ACTN</name>
<dbReference type="Proteomes" id="UP000444980">
    <property type="component" value="Unassembled WGS sequence"/>
</dbReference>
<dbReference type="PROSITE" id="PS51318">
    <property type="entry name" value="TAT"/>
    <property type="match status" value="1"/>
</dbReference>
<protein>
    <recommendedName>
        <fullName evidence="2">DUF4185 domain-containing protein</fullName>
    </recommendedName>
</protein>
<keyword evidence="4" id="KW-1185">Reference proteome</keyword>
<evidence type="ECO:0000313" key="3">
    <source>
        <dbReference type="EMBL" id="GED99256.1"/>
    </source>
</evidence>
<evidence type="ECO:0000313" key="4">
    <source>
        <dbReference type="Proteomes" id="UP000444980"/>
    </source>
</evidence>
<proteinExistence type="predicted"/>
<accession>A0A7I9V229</accession>
<evidence type="ECO:0000256" key="1">
    <source>
        <dbReference type="SAM" id="SignalP"/>
    </source>
</evidence>
<dbReference type="InterPro" id="IPR025442">
    <property type="entry name" value="DUF4185"/>
</dbReference>
<sequence>MLSRSTRMKLVAVGAAAATAATLATATAPDADAFVAGRGTMVARITGPGSINDTVGRYNIIGTDLGILWDNGHKEILAAFGDTQSFNGWSILYGQLFHIRSNVLLRSRDRVLSDGLTFTGHSGRPGHAKRLIKPTRREITIVPTGGIAANGKQYMGIQAVNLWGDAGRWQTRYGALAVSGNNGRTFKRITAYRPNYKGNRKFQQVSLMKDGGFVYVYGTPSGRYGAVYLARVPEAKIENLGAYEYWSVNHWAKRKPSAATPIMSAPTGELSVAYNRYLGRYVSLATRDGATMRTAPTPQGPWTRGHNIVPANDPMGGYAPFIHPWSLDGPTMYFTYSIWHGYQVYLMRVNLRRP</sequence>
<feature type="chain" id="PRO_5038495734" description="DUF4185 domain-containing protein" evidence="1">
    <location>
        <begin position="27"/>
        <end position="354"/>
    </location>
</feature>
<gene>
    <name evidence="3" type="ORF">nbrc107697_32950</name>
</gene>